<dbReference type="EMBL" id="JARFVA010000005">
    <property type="protein sequence ID" value="MDF0708281.1"/>
    <property type="molecule type" value="Genomic_DNA"/>
</dbReference>
<dbReference type="PANTHER" id="PTHR46889:SF4">
    <property type="entry name" value="TRANSPOSASE INSO FOR INSERTION SEQUENCE ELEMENT IS911B-RELATED"/>
    <property type="match status" value="1"/>
</dbReference>
<dbReference type="Pfam" id="PF00665">
    <property type="entry name" value="rve"/>
    <property type="match status" value="1"/>
</dbReference>
<dbReference type="PANTHER" id="PTHR46889">
    <property type="entry name" value="TRANSPOSASE INSF FOR INSERTION SEQUENCE IS3B-RELATED"/>
    <property type="match status" value="1"/>
</dbReference>
<name>A0ABT5XRR7_9FLAO</name>
<evidence type="ECO:0000313" key="3">
    <source>
        <dbReference type="Proteomes" id="UP001217083"/>
    </source>
</evidence>
<dbReference type="InterPro" id="IPR048020">
    <property type="entry name" value="Transpos_IS3"/>
</dbReference>
<dbReference type="Proteomes" id="UP001217083">
    <property type="component" value="Unassembled WGS sequence"/>
</dbReference>
<accession>A0ABT5XRR7</accession>
<keyword evidence="3" id="KW-1185">Reference proteome</keyword>
<evidence type="ECO:0000259" key="1">
    <source>
        <dbReference type="PROSITE" id="PS50994"/>
    </source>
</evidence>
<dbReference type="InterPro" id="IPR012337">
    <property type="entry name" value="RNaseH-like_sf"/>
</dbReference>
<dbReference type="InterPro" id="IPR025948">
    <property type="entry name" value="HTH-like_dom"/>
</dbReference>
<proteinExistence type="predicted"/>
<reference evidence="2 3" key="1">
    <citation type="submission" date="2023-03" db="EMBL/GenBank/DDBJ databases">
        <title>Muricauda XX sp. nov. and Muricauda XXX sp. nov., two novel species isolated from Okinawa Trough.</title>
        <authorList>
            <person name="Cao W."/>
            <person name="Deng X."/>
        </authorList>
    </citation>
    <scope>NUCLEOTIDE SEQUENCE [LARGE SCALE GENOMIC DNA]</scope>
    <source>
        <strain evidence="2 3">81s02</strain>
    </source>
</reference>
<dbReference type="PROSITE" id="PS50994">
    <property type="entry name" value="INTEGRASE"/>
    <property type="match status" value="1"/>
</dbReference>
<protein>
    <submittedName>
        <fullName evidence="2">IS3 family transposase</fullName>
    </submittedName>
</protein>
<dbReference type="InterPro" id="IPR050900">
    <property type="entry name" value="Transposase_IS3/IS150/IS904"/>
</dbReference>
<evidence type="ECO:0000313" key="2">
    <source>
        <dbReference type="EMBL" id="MDF0708281.1"/>
    </source>
</evidence>
<dbReference type="NCBIfam" id="NF033516">
    <property type="entry name" value="transpos_IS3"/>
    <property type="match status" value="1"/>
</dbReference>
<dbReference type="RefSeq" id="WP_275650228.1">
    <property type="nucleotide sequence ID" value="NZ_JARFVA010000005.1"/>
</dbReference>
<sequence length="288" mass="33833">MSKSGKQRRELVDKKSKLSILRQCELLELHRSGVYYRPKQETDLNLALMRQIDEKHMLHPWLGVPRMVTWLNRDMGHCINKKRIERLYRLMGISAIGPKPNTSKKGKGELHRIYKYLLRNLEVTRCGQVWAMDITYISVRGGYLYLCGIIDLYSRYVVGWSLSNTMTSEWCRKTLEAAIEEHGSPQILNTDQGSQFTAHEFCDWATAPQQGIRLSMDGKGRALDNIFIERLWRDVKYEHVYLFPADDGLQCYRGLEEYFRYYNNERRHQSLGEETPLTIYQQSKKQVA</sequence>
<organism evidence="2 3">
    <name type="scientific">Flagellimonas okinawensis</name>
    <dbReference type="NCBI Taxonomy" id="3031324"/>
    <lineage>
        <taxon>Bacteria</taxon>
        <taxon>Pseudomonadati</taxon>
        <taxon>Bacteroidota</taxon>
        <taxon>Flavobacteriia</taxon>
        <taxon>Flavobacteriales</taxon>
        <taxon>Flavobacteriaceae</taxon>
        <taxon>Flagellimonas</taxon>
    </lineage>
</organism>
<dbReference type="Pfam" id="PF13276">
    <property type="entry name" value="HTH_21"/>
    <property type="match status" value="1"/>
</dbReference>
<dbReference type="InterPro" id="IPR001584">
    <property type="entry name" value="Integrase_cat-core"/>
</dbReference>
<dbReference type="Gene3D" id="3.30.420.10">
    <property type="entry name" value="Ribonuclease H-like superfamily/Ribonuclease H"/>
    <property type="match status" value="1"/>
</dbReference>
<feature type="domain" description="Integrase catalytic" evidence="1">
    <location>
        <begin position="121"/>
        <end position="284"/>
    </location>
</feature>
<comment type="caution">
    <text evidence="2">The sequence shown here is derived from an EMBL/GenBank/DDBJ whole genome shotgun (WGS) entry which is preliminary data.</text>
</comment>
<dbReference type="InterPro" id="IPR036397">
    <property type="entry name" value="RNaseH_sf"/>
</dbReference>
<gene>
    <name evidence="2" type="ORF">PY091_13735</name>
</gene>
<dbReference type="SUPFAM" id="SSF53098">
    <property type="entry name" value="Ribonuclease H-like"/>
    <property type="match status" value="1"/>
</dbReference>